<evidence type="ECO:0000313" key="2">
    <source>
        <dbReference type="Proteomes" id="UP001061991"/>
    </source>
</evidence>
<dbReference type="EMBL" id="CP104971">
    <property type="protein sequence ID" value="UXN57912.1"/>
    <property type="molecule type" value="Genomic_DNA"/>
</dbReference>
<organism evidence="1 2">
    <name type="scientific">Phyllobacterium zundukense</name>
    <dbReference type="NCBI Taxonomy" id="1867719"/>
    <lineage>
        <taxon>Bacteria</taxon>
        <taxon>Pseudomonadati</taxon>
        <taxon>Pseudomonadota</taxon>
        <taxon>Alphaproteobacteria</taxon>
        <taxon>Hyphomicrobiales</taxon>
        <taxon>Phyllobacteriaceae</taxon>
        <taxon>Phyllobacterium</taxon>
    </lineage>
</organism>
<keyword evidence="2" id="KW-1185">Reference proteome</keyword>
<keyword evidence="1" id="KW-0614">Plasmid</keyword>
<protein>
    <submittedName>
        <fullName evidence="1">Uncharacterized protein</fullName>
    </submittedName>
</protein>
<gene>
    <name evidence="1" type="ORF">N8E88_06400</name>
</gene>
<dbReference type="Proteomes" id="UP001061991">
    <property type="component" value="Plasmid p_unnamed2"/>
</dbReference>
<evidence type="ECO:0000313" key="1">
    <source>
        <dbReference type="EMBL" id="UXN57912.1"/>
    </source>
</evidence>
<proteinExistence type="predicted"/>
<accession>A0ACD4CWE0</accession>
<sequence>MMAVADGTVQIEIVNRDAADPARIPLVVYPPQSSFWFSKPDNIHPYDCAVSSDRQP</sequence>
<name>A0ACD4CWE0_9HYPH</name>
<reference evidence="1" key="1">
    <citation type="submission" date="2022-09" db="EMBL/GenBank/DDBJ databases">
        <title>Interaction between co-microsymbionts with complementary sets of symbiotic genes in legume-rhizobium systems.</title>
        <authorList>
            <person name="Safronova V."/>
            <person name="Sazanova A."/>
            <person name="Afonin A."/>
            <person name="Chirak E."/>
        </authorList>
    </citation>
    <scope>NUCLEOTIDE SEQUENCE</scope>
    <source>
        <strain evidence="1">A18/3m</strain>
    </source>
</reference>
<geneLocation type="plasmid" evidence="1 2">
    <name>p_unnamed2</name>
</geneLocation>